<name>A0A336N9G2_AGGAP</name>
<dbReference type="InterPro" id="IPR052367">
    <property type="entry name" value="Thiosulfate_ST/Rhodanese-like"/>
</dbReference>
<dbReference type="InterPro" id="IPR001763">
    <property type="entry name" value="Rhodanese-like_dom"/>
</dbReference>
<dbReference type="PANTHER" id="PTHR45431">
    <property type="entry name" value="RHODANESE-LIKE DOMAIN-CONTAINING PROTEIN 15, CHLOROPLASTIC"/>
    <property type="match status" value="1"/>
</dbReference>
<evidence type="ECO:0000256" key="1">
    <source>
        <dbReference type="SAM" id="SignalP"/>
    </source>
</evidence>
<organism evidence="3 4">
    <name type="scientific">Aggregatibacter aphrophilus</name>
    <name type="common">Haemophilus aphrophilus</name>
    <dbReference type="NCBI Taxonomy" id="732"/>
    <lineage>
        <taxon>Bacteria</taxon>
        <taxon>Pseudomonadati</taxon>
        <taxon>Pseudomonadota</taxon>
        <taxon>Gammaproteobacteria</taxon>
        <taxon>Pasteurellales</taxon>
        <taxon>Pasteurellaceae</taxon>
        <taxon>Aggregatibacter</taxon>
    </lineage>
</organism>
<reference evidence="3 4" key="1">
    <citation type="submission" date="2018-06" db="EMBL/GenBank/DDBJ databases">
        <authorList>
            <consortium name="Pathogen Informatics"/>
            <person name="Doyle S."/>
        </authorList>
    </citation>
    <scope>NUCLEOTIDE SEQUENCE [LARGE SCALE GENOMIC DNA]</scope>
    <source>
        <strain evidence="3 4">NCTC5908</strain>
    </source>
</reference>
<evidence type="ECO:0000259" key="2">
    <source>
        <dbReference type="PROSITE" id="PS50206"/>
    </source>
</evidence>
<evidence type="ECO:0000313" key="3">
    <source>
        <dbReference type="EMBL" id="SSZ30264.1"/>
    </source>
</evidence>
<dbReference type="AlphaFoldDB" id="A0A336N9G2"/>
<feature type="domain" description="Rhodanese" evidence="2">
    <location>
        <begin position="36"/>
        <end position="118"/>
    </location>
</feature>
<keyword evidence="3" id="KW-0808">Transferase</keyword>
<evidence type="ECO:0000313" key="4">
    <source>
        <dbReference type="Proteomes" id="UP000253728"/>
    </source>
</evidence>
<dbReference type="RefSeq" id="WP_005704478.1">
    <property type="nucleotide sequence ID" value="NZ_MAQF01000002.1"/>
</dbReference>
<dbReference type="SUPFAM" id="SSF52821">
    <property type="entry name" value="Rhodanese/Cell cycle control phosphatase"/>
    <property type="match status" value="1"/>
</dbReference>
<dbReference type="GeneID" id="49635544"/>
<accession>A0A336N9G2</accession>
<sequence length="122" mass="13239">MKKLLTTVLSAVAITAPLVASADSTPKAEQSAVQAQKAKGIWIDVRSAEEFNDGHLQDSINIPHDQIVERIKAVSPDKDAPINLYCRSGRRAEVALTELKKAGYTNVTNHGGYEDLLKKGLK</sequence>
<keyword evidence="1" id="KW-0732">Signal</keyword>
<dbReference type="PROSITE" id="PS50206">
    <property type="entry name" value="RHODANESE_3"/>
    <property type="match status" value="1"/>
</dbReference>
<dbReference type="EC" id="2.8.1.1" evidence="3"/>
<dbReference type="STRING" id="732.ADJ80_03660"/>
<dbReference type="Pfam" id="PF00581">
    <property type="entry name" value="Rhodanese"/>
    <property type="match status" value="1"/>
</dbReference>
<dbReference type="InterPro" id="IPR036873">
    <property type="entry name" value="Rhodanese-like_dom_sf"/>
</dbReference>
<feature type="signal peptide" evidence="1">
    <location>
        <begin position="1"/>
        <end position="22"/>
    </location>
</feature>
<protein>
    <submittedName>
        <fullName evidence="3">Thiosulfate sulfurtransferase PspE</fullName>
        <ecNumber evidence="3">2.8.1.1</ecNumber>
    </submittedName>
</protein>
<dbReference type="SMART" id="SM00450">
    <property type="entry name" value="RHOD"/>
    <property type="match status" value="1"/>
</dbReference>
<dbReference type="GO" id="GO:0004792">
    <property type="term" value="F:thiosulfate-cyanide sulfurtransferase activity"/>
    <property type="evidence" value="ECO:0007669"/>
    <property type="project" value="UniProtKB-EC"/>
</dbReference>
<dbReference type="PANTHER" id="PTHR45431:SF3">
    <property type="entry name" value="RHODANESE-LIKE DOMAIN-CONTAINING PROTEIN 15, CHLOROPLASTIC"/>
    <property type="match status" value="1"/>
</dbReference>
<feature type="chain" id="PRO_5016419820" evidence="1">
    <location>
        <begin position="23"/>
        <end position="122"/>
    </location>
</feature>
<dbReference type="EMBL" id="UFSP01000003">
    <property type="protein sequence ID" value="SSZ30264.1"/>
    <property type="molecule type" value="Genomic_DNA"/>
</dbReference>
<proteinExistence type="predicted"/>
<dbReference type="CDD" id="cd00158">
    <property type="entry name" value="RHOD"/>
    <property type="match status" value="1"/>
</dbReference>
<dbReference type="Gene3D" id="3.40.250.10">
    <property type="entry name" value="Rhodanese-like domain"/>
    <property type="match status" value="1"/>
</dbReference>
<gene>
    <name evidence="3" type="primary">pspE</name>
    <name evidence="3" type="ORF">NCTC5908_02087</name>
</gene>
<dbReference type="Proteomes" id="UP000253728">
    <property type="component" value="Unassembled WGS sequence"/>
</dbReference>